<proteinExistence type="predicted"/>
<gene>
    <name evidence="2" type="ORF">V474_03845</name>
</gene>
<evidence type="ECO:0000313" key="3">
    <source>
        <dbReference type="Proteomes" id="UP000052268"/>
    </source>
</evidence>
<protein>
    <recommendedName>
        <fullName evidence="1">DUF6927 domain-containing protein</fullName>
    </recommendedName>
</protein>
<dbReference type="RefSeq" id="WP_021243476.1">
    <property type="nucleotide sequence ID" value="NZ_KQ130458.1"/>
</dbReference>
<dbReference type="OrthoDB" id="6874909at2"/>
<dbReference type="InterPro" id="IPR053845">
    <property type="entry name" value="DUF6927"/>
</dbReference>
<comment type="caution">
    <text evidence="2">The sequence shown here is derived from an EMBL/GenBank/DDBJ whole genome shotgun (WGS) entry which is preliminary data.</text>
</comment>
<dbReference type="AlphaFoldDB" id="A0A0J7XHX0"/>
<reference evidence="2 3" key="1">
    <citation type="journal article" date="2015" name="G3 (Bethesda)">
        <title>Insights into Ongoing Evolution of the Hexachlorocyclohexane Catabolic Pathway from Comparative Genomics of Ten Sphingomonadaceae Strains.</title>
        <authorList>
            <person name="Pearce S.L."/>
            <person name="Oakeshott J.G."/>
            <person name="Pandey G."/>
        </authorList>
    </citation>
    <scope>NUCLEOTIDE SEQUENCE [LARGE SCALE GENOMIC DNA]</scope>
    <source>
        <strain evidence="2 3">LL02</strain>
    </source>
</reference>
<organism evidence="2 3">
    <name type="scientific">Novosphingobium barchaimii LL02</name>
    <dbReference type="NCBI Taxonomy" id="1114963"/>
    <lineage>
        <taxon>Bacteria</taxon>
        <taxon>Pseudomonadati</taxon>
        <taxon>Pseudomonadota</taxon>
        <taxon>Alphaproteobacteria</taxon>
        <taxon>Sphingomonadales</taxon>
        <taxon>Sphingomonadaceae</taxon>
        <taxon>Novosphingobium</taxon>
    </lineage>
</organism>
<keyword evidence="3" id="KW-1185">Reference proteome</keyword>
<dbReference type="Pfam" id="PF21992">
    <property type="entry name" value="DUF6927"/>
    <property type="match status" value="1"/>
</dbReference>
<feature type="domain" description="DUF6927" evidence="1">
    <location>
        <begin position="31"/>
        <end position="109"/>
    </location>
</feature>
<dbReference type="EMBL" id="JACU01000012">
    <property type="protein sequence ID" value="KMS51372.1"/>
    <property type="molecule type" value="Genomic_DNA"/>
</dbReference>
<sequence>MSSTNPTRLTEAMGPCESDCPAAILDELTETDSTYASEWRARCRANLVRRKLERAKPAPKPGQTIVFDEPIRFNDGEDRDRFTVIANPKGKAPLFRDPTTGTVCRITKLKTRAYRLINPTIVPKDATDG</sequence>
<accession>A0A0J7XHX0</accession>
<evidence type="ECO:0000259" key="1">
    <source>
        <dbReference type="Pfam" id="PF21992"/>
    </source>
</evidence>
<dbReference type="Proteomes" id="UP000052268">
    <property type="component" value="Unassembled WGS sequence"/>
</dbReference>
<dbReference type="PATRIC" id="fig|1114963.3.peg.4397"/>
<evidence type="ECO:0000313" key="2">
    <source>
        <dbReference type="EMBL" id="KMS51372.1"/>
    </source>
</evidence>
<name>A0A0J7XHX0_9SPHN</name>